<dbReference type="Proteomes" id="UP000632273">
    <property type="component" value="Unassembled WGS sequence"/>
</dbReference>
<protein>
    <recommendedName>
        <fullName evidence="4">Pectate lyase superfamily protein domain-containing protein</fullName>
    </recommendedName>
</protein>
<dbReference type="InterPro" id="IPR011050">
    <property type="entry name" value="Pectin_lyase_fold/virulence"/>
</dbReference>
<accession>A0ABQ1UEU7</accession>
<dbReference type="InterPro" id="IPR012334">
    <property type="entry name" value="Pectin_lyas_fold"/>
</dbReference>
<keyword evidence="3" id="KW-1185">Reference proteome</keyword>
<evidence type="ECO:0000313" key="2">
    <source>
        <dbReference type="EMBL" id="GGF15094.1"/>
    </source>
</evidence>
<dbReference type="InterPro" id="IPR006626">
    <property type="entry name" value="PbH1"/>
</dbReference>
<comment type="caution">
    <text evidence="2">The sequence shown here is derived from an EMBL/GenBank/DDBJ whole genome shotgun (WGS) entry which is preliminary data.</text>
</comment>
<evidence type="ECO:0008006" key="4">
    <source>
        <dbReference type="Google" id="ProtNLM"/>
    </source>
</evidence>
<dbReference type="EMBL" id="BMHT01000005">
    <property type="protein sequence ID" value="GGF15094.1"/>
    <property type="molecule type" value="Genomic_DNA"/>
</dbReference>
<reference evidence="3" key="1">
    <citation type="journal article" date="2019" name="Int. J. Syst. Evol. Microbiol.">
        <title>The Global Catalogue of Microorganisms (GCM) 10K type strain sequencing project: providing services to taxonomists for standard genome sequencing and annotation.</title>
        <authorList>
            <consortium name="The Broad Institute Genomics Platform"/>
            <consortium name="The Broad Institute Genome Sequencing Center for Infectious Disease"/>
            <person name="Wu L."/>
            <person name="Ma J."/>
        </authorList>
    </citation>
    <scope>NUCLEOTIDE SEQUENCE [LARGE SCALE GENOMIC DNA]</scope>
    <source>
        <strain evidence="3">CGMCC 1.15197</strain>
    </source>
</reference>
<sequence length="812" mass="87636">MLSTNCSAATSEEAAVAAAPVTECVIFNCTPSAQPGEAISLQGSFGPTAEVYLAKGSGGFQKLAPIQSADGKTQAQGAGSVLVEAPAGTGPELYRLYVQENEQKSPPVYVNRARGLFLDSPEIVPGEYLRIFGQNLQLIPGKTRVRFEPKSGGKSLLGQVNSVGSDDRKLVCHTPAGLAHGAEYVLYVSNGLGGSDAETRVEQTVKTLPAGVDYFHLGVGWAPGKYKTTIYNARTNPDKPTLGNGTANDLDAINDSIQKVWKMGGGIVRLPAGTYKLSFTGYGLHLLSGVVLMGDGKNQTKLVVHGNTSPNPKQQSWTFLLTDSPADLYGTCRRGGLCNLTYENQSTPSVTNPYNNMLGKGVEFFIKGCRFTLNESAWLEMAEHQKLAIINNEFTQGINFAAGIHGPLRLDGTKHWVVRGNTTTYAVDGININSADGGVFENNTVYRLGGIKYPTERNNQPLQVVNHVLIMNFTRNVAVLNNTFKVKNWPTVNINDGETIISEGIGTQRQEQDTGTATGGTATTLQDRSKNWKSAFPPHQVVSIVYGRGAGQWRFIKSRTGTELTVDRAWDLAPDATSRYSIFNWTAHNWLVQGNTLEGNRRGITLYQGAVNQVALIDNRLTNNGAIDFTPIQQGEEKLEFNPHWNNEVIRNTVNVANDPSNGGFIGVHAVLHAQAKTFGIAVLDFVMRDNTLVARTPNVQTVVDANYPNGLFAYHEWHPGPQPFMDEGIPAVLGTIIEGNTLENTDRDVYLSAGSYQTLIRRPAKPSSAKSATGNAGLNKASAPAAPSPNLIHDDIFTNAVGHGSVRTIIL</sequence>
<feature type="region of interest" description="Disordered" evidence="1">
    <location>
        <begin position="763"/>
        <end position="785"/>
    </location>
</feature>
<name>A0ABQ1UEU7_9BACT</name>
<gene>
    <name evidence="2" type="ORF">GCM10011383_27910</name>
</gene>
<evidence type="ECO:0000313" key="3">
    <source>
        <dbReference type="Proteomes" id="UP000632273"/>
    </source>
</evidence>
<evidence type="ECO:0000256" key="1">
    <source>
        <dbReference type="SAM" id="MobiDB-lite"/>
    </source>
</evidence>
<organism evidence="2 3">
    <name type="scientific">Hymenobacter cavernae</name>
    <dbReference type="NCBI Taxonomy" id="2044852"/>
    <lineage>
        <taxon>Bacteria</taxon>
        <taxon>Pseudomonadati</taxon>
        <taxon>Bacteroidota</taxon>
        <taxon>Cytophagia</taxon>
        <taxon>Cytophagales</taxon>
        <taxon>Hymenobacteraceae</taxon>
        <taxon>Hymenobacter</taxon>
    </lineage>
</organism>
<proteinExistence type="predicted"/>
<dbReference type="SMART" id="SM00710">
    <property type="entry name" value="PbH1"/>
    <property type="match status" value="6"/>
</dbReference>
<dbReference type="Gene3D" id="2.160.20.10">
    <property type="entry name" value="Single-stranded right-handed beta-helix, Pectin lyase-like"/>
    <property type="match status" value="1"/>
</dbReference>
<dbReference type="SUPFAM" id="SSF51126">
    <property type="entry name" value="Pectin lyase-like"/>
    <property type="match status" value="1"/>
</dbReference>